<evidence type="ECO:0000313" key="6">
    <source>
        <dbReference type="EMBL" id="SFC76599.1"/>
    </source>
</evidence>
<dbReference type="PANTHER" id="PTHR43343">
    <property type="entry name" value="PEPTIDASE S12"/>
    <property type="match status" value="1"/>
</dbReference>
<dbReference type="InterPro" id="IPR051201">
    <property type="entry name" value="Chloro_Bact_Ser_Proteases"/>
</dbReference>
<keyword evidence="3" id="KW-0378">Hydrolase</keyword>
<name>A0A1I1LU62_9ACTN</name>
<dbReference type="OrthoDB" id="9758917at2"/>
<dbReference type="PANTHER" id="PTHR43343:SF3">
    <property type="entry name" value="PROTEASE DO-LIKE 8, CHLOROPLASTIC"/>
    <property type="match status" value="1"/>
</dbReference>
<keyword evidence="7" id="KW-1185">Reference proteome</keyword>
<dbReference type="Proteomes" id="UP000198832">
    <property type="component" value="Unassembled WGS sequence"/>
</dbReference>
<keyword evidence="4" id="KW-0812">Transmembrane</keyword>
<dbReference type="AlphaFoldDB" id="A0A1I1LU62"/>
<comment type="similarity">
    <text evidence="1">Belongs to the peptidase S1C family.</text>
</comment>
<organism evidence="6 7">
    <name type="scientific">Nocardioides terrae</name>
    <dbReference type="NCBI Taxonomy" id="574651"/>
    <lineage>
        <taxon>Bacteria</taxon>
        <taxon>Bacillati</taxon>
        <taxon>Actinomycetota</taxon>
        <taxon>Actinomycetes</taxon>
        <taxon>Propionibacteriales</taxon>
        <taxon>Nocardioidaceae</taxon>
        <taxon>Nocardioides</taxon>
    </lineage>
</organism>
<dbReference type="InterPro" id="IPR009003">
    <property type="entry name" value="Peptidase_S1_PA"/>
</dbReference>
<dbReference type="GO" id="GO:0006508">
    <property type="term" value="P:proteolysis"/>
    <property type="evidence" value="ECO:0007669"/>
    <property type="project" value="UniProtKB-KW"/>
</dbReference>
<dbReference type="Gene3D" id="2.40.10.10">
    <property type="entry name" value="Trypsin-like serine proteases"/>
    <property type="match status" value="2"/>
</dbReference>
<dbReference type="SUPFAM" id="SSF50156">
    <property type="entry name" value="PDZ domain-like"/>
    <property type="match status" value="1"/>
</dbReference>
<dbReference type="SUPFAM" id="SSF50494">
    <property type="entry name" value="Trypsin-like serine proteases"/>
    <property type="match status" value="1"/>
</dbReference>
<dbReference type="PROSITE" id="PS50106">
    <property type="entry name" value="PDZ"/>
    <property type="match status" value="1"/>
</dbReference>
<dbReference type="InterPro" id="IPR001478">
    <property type="entry name" value="PDZ"/>
</dbReference>
<feature type="transmembrane region" description="Helical" evidence="4">
    <location>
        <begin position="13"/>
        <end position="38"/>
    </location>
</feature>
<dbReference type="SMART" id="SM00228">
    <property type="entry name" value="PDZ"/>
    <property type="match status" value="1"/>
</dbReference>
<keyword evidence="2 6" id="KW-0645">Protease</keyword>
<reference evidence="6 7" key="1">
    <citation type="submission" date="2016-10" db="EMBL/GenBank/DDBJ databases">
        <authorList>
            <person name="de Groot N.N."/>
        </authorList>
    </citation>
    <scope>NUCLEOTIDE SEQUENCE [LARGE SCALE GENOMIC DNA]</scope>
    <source>
        <strain evidence="6 7">CGMCC 1.7056</strain>
    </source>
</reference>
<evidence type="ECO:0000256" key="1">
    <source>
        <dbReference type="ARBA" id="ARBA00010541"/>
    </source>
</evidence>
<dbReference type="Pfam" id="PF13180">
    <property type="entry name" value="PDZ_2"/>
    <property type="match status" value="1"/>
</dbReference>
<keyword evidence="4" id="KW-1133">Transmembrane helix</keyword>
<gene>
    <name evidence="6" type="ORF">SAMN04487968_11119</name>
</gene>
<dbReference type="STRING" id="574651.SAMN04487968_11119"/>
<dbReference type="Gene3D" id="2.30.42.10">
    <property type="match status" value="1"/>
</dbReference>
<dbReference type="Pfam" id="PF13365">
    <property type="entry name" value="Trypsin_2"/>
    <property type="match status" value="1"/>
</dbReference>
<evidence type="ECO:0000259" key="5">
    <source>
        <dbReference type="PROSITE" id="PS50106"/>
    </source>
</evidence>
<dbReference type="InterPro" id="IPR036034">
    <property type="entry name" value="PDZ_sf"/>
</dbReference>
<dbReference type="PRINTS" id="PR00834">
    <property type="entry name" value="PROTEASES2C"/>
</dbReference>
<protein>
    <submittedName>
        <fullName evidence="6">Putative serine protease PepD</fullName>
    </submittedName>
</protein>
<evidence type="ECO:0000256" key="3">
    <source>
        <dbReference type="ARBA" id="ARBA00022801"/>
    </source>
</evidence>
<keyword evidence="4" id="KW-0472">Membrane</keyword>
<feature type="domain" description="PDZ" evidence="5">
    <location>
        <begin position="256"/>
        <end position="342"/>
    </location>
</feature>
<evidence type="ECO:0000256" key="4">
    <source>
        <dbReference type="SAM" id="Phobius"/>
    </source>
</evidence>
<proteinExistence type="inferred from homology"/>
<dbReference type="GO" id="GO:0004252">
    <property type="term" value="F:serine-type endopeptidase activity"/>
    <property type="evidence" value="ECO:0007669"/>
    <property type="project" value="InterPro"/>
</dbReference>
<evidence type="ECO:0000313" key="7">
    <source>
        <dbReference type="Proteomes" id="UP000198832"/>
    </source>
</evidence>
<accession>A0A1I1LU62</accession>
<dbReference type="EMBL" id="FOLB01000011">
    <property type="protein sequence ID" value="SFC76599.1"/>
    <property type="molecule type" value="Genomic_DNA"/>
</dbReference>
<dbReference type="InterPro" id="IPR001940">
    <property type="entry name" value="Peptidase_S1C"/>
</dbReference>
<sequence length="356" mass="34904">MGPVTQARSLLGAWPWLVALLVAALLGGFVGALTVVAVRDDPASCSATSVASDVLPSVVTVEVTSPGGAGSNGTGAVYRSGGYILTNEHVISAAVGGGASVSVRYSDGTTSAATIVGEDFATDLAVVRADDRADGRPLLGIGDSGAVRVGQAVIALGAPLGLSNTVTKGIVSALGRYVPVPSDSGRVAHLLDAIQTDASINPGNSGGPLVDCSGRQVGVNTAISTVPNAEGTAGGGSVGLGFAIPTTIATRIADQLVKSGRADHPVIGFAAHPVANAETGRPDGLAVTAVLPDGPAAQAGLAAGDLVTELDGGAATSSEQLVLVSLRHEAGDTVAVSFRRDGSEHSAKITLGSPAS</sequence>
<evidence type="ECO:0000256" key="2">
    <source>
        <dbReference type="ARBA" id="ARBA00022670"/>
    </source>
</evidence>
<dbReference type="InterPro" id="IPR043504">
    <property type="entry name" value="Peptidase_S1_PA_chymotrypsin"/>
</dbReference>